<dbReference type="Proteomes" id="UP000008782">
    <property type="component" value="Unassembled WGS sequence"/>
</dbReference>
<keyword evidence="3" id="KW-1185">Reference proteome</keyword>
<keyword evidence="1" id="KW-0732">Signal</keyword>
<feature type="chain" id="PRO_5003179931" evidence="1">
    <location>
        <begin position="19"/>
        <end position="71"/>
    </location>
</feature>
<dbReference type="RefSeq" id="XP_008097683.1">
    <property type="nucleotide sequence ID" value="XM_008099492.1"/>
</dbReference>
<evidence type="ECO:0000256" key="1">
    <source>
        <dbReference type="SAM" id="SignalP"/>
    </source>
</evidence>
<sequence>MRFIQLTFFTFLTAHSLAAPPTRNLGDNSVSETLDSLVAAERATPFNPTWHYCQTKCDCAERFDKSTQPDG</sequence>
<dbReference type="GeneID" id="24413957"/>
<protein>
    <submittedName>
        <fullName evidence="2">Uncharacterized protein</fullName>
    </submittedName>
</protein>
<evidence type="ECO:0000313" key="3">
    <source>
        <dbReference type="Proteomes" id="UP000008782"/>
    </source>
</evidence>
<dbReference type="VEuPathDB" id="FungiDB:GLRG_08592"/>
<organism evidence="3">
    <name type="scientific">Colletotrichum graminicola (strain M1.001 / M2 / FGSC 10212)</name>
    <name type="common">Maize anthracnose fungus</name>
    <name type="synonym">Glomerella graminicola</name>
    <dbReference type="NCBI Taxonomy" id="645133"/>
    <lineage>
        <taxon>Eukaryota</taxon>
        <taxon>Fungi</taxon>
        <taxon>Dikarya</taxon>
        <taxon>Ascomycota</taxon>
        <taxon>Pezizomycotina</taxon>
        <taxon>Sordariomycetes</taxon>
        <taxon>Hypocreomycetidae</taxon>
        <taxon>Glomerellales</taxon>
        <taxon>Glomerellaceae</taxon>
        <taxon>Colletotrichum</taxon>
        <taxon>Colletotrichum graminicola species complex</taxon>
    </lineage>
</organism>
<accession>E3QS25</accession>
<dbReference type="AlphaFoldDB" id="E3QS25"/>
<dbReference type="EMBL" id="GG697372">
    <property type="protein sequence ID" value="EFQ33663.1"/>
    <property type="molecule type" value="Genomic_DNA"/>
</dbReference>
<evidence type="ECO:0000313" key="2">
    <source>
        <dbReference type="EMBL" id="EFQ33663.1"/>
    </source>
</evidence>
<reference evidence="3" key="1">
    <citation type="journal article" date="2012" name="Nat. Genet.">
        <title>Lifestyle transitions in plant pathogenic Colletotrichum fungi deciphered by genome and transcriptome analyses.</title>
        <authorList>
            <person name="O'Connell R.J."/>
            <person name="Thon M.R."/>
            <person name="Hacquard S."/>
            <person name="Amyotte S.G."/>
            <person name="Kleemann J."/>
            <person name="Torres M.F."/>
            <person name="Damm U."/>
            <person name="Buiate E.A."/>
            <person name="Epstein L."/>
            <person name="Alkan N."/>
            <person name="Altmueller J."/>
            <person name="Alvarado-Balderrama L."/>
            <person name="Bauser C.A."/>
            <person name="Becker C."/>
            <person name="Birren B.W."/>
            <person name="Chen Z."/>
            <person name="Choi J."/>
            <person name="Crouch J.A."/>
            <person name="Duvick J.P."/>
            <person name="Farman M.A."/>
            <person name="Gan P."/>
            <person name="Heiman D."/>
            <person name="Henrissat B."/>
            <person name="Howard R.J."/>
            <person name="Kabbage M."/>
            <person name="Koch C."/>
            <person name="Kracher B."/>
            <person name="Kubo Y."/>
            <person name="Law A.D."/>
            <person name="Lebrun M.-H."/>
            <person name="Lee Y.-H."/>
            <person name="Miyara I."/>
            <person name="Moore N."/>
            <person name="Neumann U."/>
            <person name="Nordstroem K."/>
            <person name="Panaccione D.G."/>
            <person name="Panstruga R."/>
            <person name="Place M."/>
            <person name="Proctor R.H."/>
            <person name="Prusky D."/>
            <person name="Rech G."/>
            <person name="Reinhardt R."/>
            <person name="Rollins J.A."/>
            <person name="Rounsley S."/>
            <person name="Schardl C.L."/>
            <person name="Schwartz D.C."/>
            <person name="Shenoy N."/>
            <person name="Shirasu K."/>
            <person name="Sikhakolli U.R."/>
            <person name="Stueber K."/>
            <person name="Sukno S.A."/>
            <person name="Sweigard J.A."/>
            <person name="Takano Y."/>
            <person name="Takahara H."/>
            <person name="Trail F."/>
            <person name="van der Does H.C."/>
            <person name="Voll L.M."/>
            <person name="Will I."/>
            <person name="Young S."/>
            <person name="Zeng Q."/>
            <person name="Zhang J."/>
            <person name="Zhou S."/>
            <person name="Dickman M.B."/>
            <person name="Schulze-Lefert P."/>
            <person name="Ver Loren van Themaat E."/>
            <person name="Ma L.-J."/>
            <person name="Vaillancourt L.J."/>
        </authorList>
    </citation>
    <scope>NUCLEOTIDE SEQUENCE [LARGE SCALE GENOMIC DNA]</scope>
    <source>
        <strain evidence="3">M1.001 / M2 / FGSC 10212</strain>
    </source>
</reference>
<dbReference type="HOGENOM" id="CLU_187827_0_0_1"/>
<feature type="signal peptide" evidence="1">
    <location>
        <begin position="1"/>
        <end position="18"/>
    </location>
</feature>
<dbReference type="OrthoDB" id="4841993at2759"/>
<name>E3QS25_COLGM</name>
<gene>
    <name evidence="2" type="ORF">GLRG_08592</name>
</gene>
<proteinExistence type="predicted"/>